<keyword evidence="1" id="KW-0812">Transmembrane</keyword>
<protein>
    <submittedName>
        <fullName evidence="2">Uncharacterized protein</fullName>
    </submittedName>
</protein>
<keyword evidence="1" id="KW-0472">Membrane</keyword>
<feature type="transmembrane region" description="Helical" evidence="1">
    <location>
        <begin position="6"/>
        <end position="29"/>
    </location>
</feature>
<name>A0A2V1E3Y9_9PLEO</name>
<evidence type="ECO:0000313" key="3">
    <source>
        <dbReference type="Proteomes" id="UP000244855"/>
    </source>
</evidence>
<evidence type="ECO:0000256" key="1">
    <source>
        <dbReference type="SAM" id="Phobius"/>
    </source>
</evidence>
<gene>
    <name evidence="2" type="ORF">DM02DRAFT_624213</name>
</gene>
<keyword evidence="3" id="KW-1185">Reference proteome</keyword>
<keyword evidence="1" id="KW-1133">Transmembrane helix</keyword>
<reference evidence="2 3" key="1">
    <citation type="journal article" date="2018" name="Sci. Rep.">
        <title>Comparative genomics provides insights into the lifestyle and reveals functional heterogeneity of dark septate endophytic fungi.</title>
        <authorList>
            <person name="Knapp D.G."/>
            <person name="Nemeth J.B."/>
            <person name="Barry K."/>
            <person name="Hainaut M."/>
            <person name="Henrissat B."/>
            <person name="Johnson J."/>
            <person name="Kuo A."/>
            <person name="Lim J.H.P."/>
            <person name="Lipzen A."/>
            <person name="Nolan M."/>
            <person name="Ohm R.A."/>
            <person name="Tamas L."/>
            <person name="Grigoriev I.V."/>
            <person name="Spatafora J.W."/>
            <person name="Nagy L.G."/>
            <person name="Kovacs G.M."/>
        </authorList>
    </citation>
    <scope>NUCLEOTIDE SEQUENCE [LARGE SCALE GENOMIC DNA]</scope>
    <source>
        <strain evidence="2 3">DSE2036</strain>
    </source>
</reference>
<proteinExistence type="predicted"/>
<evidence type="ECO:0000313" key="2">
    <source>
        <dbReference type="EMBL" id="PVI05181.1"/>
    </source>
</evidence>
<dbReference type="Proteomes" id="UP000244855">
    <property type="component" value="Unassembled WGS sequence"/>
</dbReference>
<sequence>MTSTAGYVVIGIAGSVIGVMASIACVIAYKKLSRAKGRRSGDQEPKEPVRVHDNLTRIMVNVKVLEWLQKIESPTPTPHDQDIEMGSVPVAFHQPFSVDRPATAHVQSERYRNWGSPEGHDIPIPANIPYTYAGYSANDNPTFSPHIDVEHQAAEHEWQKFSSCTSLGLKSA</sequence>
<dbReference type="EMBL" id="KZ805315">
    <property type="protein sequence ID" value="PVI05181.1"/>
    <property type="molecule type" value="Genomic_DNA"/>
</dbReference>
<dbReference type="AlphaFoldDB" id="A0A2V1E3Y9"/>
<accession>A0A2V1E3Y9</accession>
<organism evidence="2 3">
    <name type="scientific">Periconia macrospinosa</name>
    <dbReference type="NCBI Taxonomy" id="97972"/>
    <lineage>
        <taxon>Eukaryota</taxon>
        <taxon>Fungi</taxon>
        <taxon>Dikarya</taxon>
        <taxon>Ascomycota</taxon>
        <taxon>Pezizomycotina</taxon>
        <taxon>Dothideomycetes</taxon>
        <taxon>Pleosporomycetidae</taxon>
        <taxon>Pleosporales</taxon>
        <taxon>Massarineae</taxon>
        <taxon>Periconiaceae</taxon>
        <taxon>Periconia</taxon>
    </lineage>
</organism>